<feature type="non-terminal residue" evidence="1">
    <location>
        <position position="1"/>
    </location>
</feature>
<accession>A0A0F8W3H8</accession>
<proteinExistence type="predicted"/>
<gene>
    <name evidence="1" type="ORF">LCGC14_3118000</name>
</gene>
<reference evidence="1" key="1">
    <citation type="journal article" date="2015" name="Nature">
        <title>Complex archaea that bridge the gap between prokaryotes and eukaryotes.</title>
        <authorList>
            <person name="Spang A."/>
            <person name="Saw J.H."/>
            <person name="Jorgensen S.L."/>
            <person name="Zaremba-Niedzwiedzka K."/>
            <person name="Martijn J."/>
            <person name="Lind A.E."/>
            <person name="van Eijk R."/>
            <person name="Schleper C."/>
            <person name="Guy L."/>
            <person name="Ettema T.J."/>
        </authorList>
    </citation>
    <scope>NUCLEOTIDE SEQUENCE</scope>
</reference>
<dbReference type="AlphaFoldDB" id="A0A0F8W3H8"/>
<protein>
    <submittedName>
        <fullName evidence="1">Uncharacterized protein</fullName>
    </submittedName>
</protein>
<name>A0A0F8W3H8_9ZZZZ</name>
<organism evidence="1">
    <name type="scientific">marine sediment metagenome</name>
    <dbReference type="NCBI Taxonomy" id="412755"/>
    <lineage>
        <taxon>unclassified sequences</taxon>
        <taxon>metagenomes</taxon>
        <taxon>ecological metagenomes</taxon>
    </lineage>
</organism>
<dbReference type="EMBL" id="LAZR01067663">
    <property type="protein sequence ID" value="KKK51138.1"/>
    <property type="molecule type" value="Genomic_DNA"/>
</dbReference>
<comment type="caution">
    <text evidence="1">The sequence shown here is derived from an EMBL/GenBank/DDBJ whole genome shotgun (WGS) entry which is preliminary data.</text>
</comment>
<sequence length="78" mass="8930">LTPASFVGTVGSRWIMTKKEYKQLARTLRSVRYRTSVQEGATRLTGIDSVILELSQLYDEVDGDFDPGWFIRACKMNR</sequence>
<evidence type="ECO:0000313" key="1">
    <source>
        <dbReference type="EMBL" id="KKK51138.1"/>
    </source>
</evidence>